<accession>A0A7V6A1Q9</accession>
<gene>
    <name evidence="2" type="ORF">ENV52_02865</name>
</gene>
<dbReference type="EMBL" id="DTGR01000044">
    <property type="protein sequence ID" value="HHS28627.1"/>
    <property type="molecule type" value="Genomic_DNA"/>
</dbReference>
<evidence type="ECO:0000259" key="1">
    <source>
        <dbReference type="SMART" id="SM00481"/>
    </source>
</evidence>
<dbReference type="CDD" id="cd07438">
    <property type="entry name" value="PHP_HisPPase_AMP"/>
    <property type="match status" value="1"/>
</dbReference>
<dbReference type="InterPro" id="IPR004013">
    <property type="entry name" value="PHP_dom"/>
</dbReference>
<dbReference type="GO" id="GO:0004534">
    <property type="term" value="F:5'-3' RNA exonuclease activity"/>
    <property type="evidence" value="ECO:0007669"/>
    <property type="project" value="TreeGrafter"/>
</dbReference>
<evidence type="ECO:0000313" key="2">
    <source>
        <dbReference type="EMBL" id="HHS28627.1"/>
    </source>
</evidence>
<dbReference type="PANTHER" id="PTHR42924">
    <property type="entry name" value="EXONUCLEASE"/>
    <property type="match status" value="1"/>
</dbReference>
<dbReference type="Gene3D" id="1.10.150.650">
    <property type="match status" value="1"/>
</dbReference>
<dbReference type="AlphaFoldDB" id="A0A7V6A1Q9"/>
<sequence length="295" mass="31820">MTMPNTSFIDLHTHSNASDGTLSPREVVRLAKERGLAAFALTDHDTIDGLAEALATGRELNLEVIPGVEISARHALGSMHILGYFLDYESELLASRLAVLKQARKDRNPQIIAKLNNLGIPITLEQVEAISGGGQVGRPHIAQALYQRGFVRSLQEAFDIYLGNNGRAYVSKFRFPPGEAIGMIRDAGGLAVLAHPFTLGLHTFDALLPLLQELMDLGLAGVECYYPEHSADQQALYLSLARKLGLLITGGSDFHGDNKPEISLGRINCQSHLTYDLVAAMKAWLKRGNGAGGGG</sequence>
<dbReference type="Pfam" id="PF02811">
    <property type="entry name" value="PHP"/>
    <property type="match status" value="1"/>
</dbReference>
<feature type="domain" description="Polymerase/histidinol phosphatase N-terminal" evidence="1">
    <location>
        <begin position="9"/>
        <end position="74"/>
    </location>
</feature>
<proteinExistence type="predicted"/>
<reference evidence="2" key="1">
    <citation type="journal article" date="2020" name="mSystems">
        <title>Genome- and Community-Level Interaction Insights into Carbon Utilization and Element Cycling Functions of Hydrothermarchaeota in Hydrothermal Sediment.</title>
        <authorList>
            <person name="Zhou Z."/>
            <person name="Liu Y."/>
            <person name="Xu W."/>
            <person name="Pan J."/>
            <person name="Luo Z.H."/>
            <person name="Li M."/>
        </authorList>
    </citation>
    <scope>NUCLEOTIDE SEQUENCE [LARGE SCALE GENOMIC DNA]</scope>
    <source>
        <strain evidence="2">SpSt-767</strain>
    </source>
</reference>
<dbReference type="InterPro" id="IPR016195">
    <property type="entry name" value="Pol/histidinol_Pase-like"/>
</dbReference>
<dbReference type="Gene3D" id="3.20.20.140">
    <property type="entry name" value="Metal-dependent hydrolases"/>
    <property type="match status" value="1"/>
</dbReference>
<dbReference type="SMART" id="SM00481">
    <property type="entry name" value="POLIIIAc"/>
    <property type="match status" value="1"/>
</dbReference>
<dbReference type="SUPFAM" id="SSF89550">
    <property type="entry name" value="PHP domain-like"/>
    <property type="match status" value="1"/>
</dbReference>
<dbReference type="InterPro" id="IPR052018">
    <property type="entry name" value="PHP_domain"/>
</dbReference>
<dbReference type="InterPro" id="IPR003141">
    <property type="entry name" value="Pol/His_phosphatase_N"/>
</dbReference>
<name>A0A7V6A1Q9_9BACT</name>
<organism evidence="2">
    <name type="scientific">Desulfobacca acetoxidans</name>
    <dbReference type="NCBI Taxonomy" id="60893"/>
    <lineage>
        <taxon>Bacteria</taxon>
        <taxon>Pseudomonadati</taxon>
        <taxon>Thermodesulfobacteriota</taxon>
        <taxon>Desulfobaccia</taxon>
        <taxon>Desulfobaccales</taxon>
        <taxon>Desulfobaccaceae</taxon>
        <taxon>Desulfobacca</taxon>
    </lineage>
</organism>
<protein>
    <submittedName>
        <fullName evidence="2">PHP domain-containing protein</fullName>
    </submittedName>
</protein>
<dbReference type="PANTHER" id="PTHR42924:SF3">
    <property type="entry name" value="POLYMERASE_HISTIDINOL PHOSPHATASE N-TERMINAL DOMAIN-CONTAINING PROTEIN"/>
    <property type="match status" value="1"/>
</dbReference>
<dbReference type="GO" id="GO:0035312">
    <property type="term" value="F:5'-3' DNA exonuclease activity"/>
    <property type="evidence" value="ECO:0007669"/>
    <property type="project" value="TreeGrafter"/>
</dbReference>
<comment type="caution">
    <text evidence="2">The sequence shown here is derived from an EMBL/GenBank/DDBJ whole genome shotgun (WGS) entry which is preliminary data.</text>
</comment>